<comment type="caution">
    <text evidence="6">The sequence shown here is derived from an EMBL/GenBank/DDBJ whole genome shotgun (WGS) entry which is preliminary data.</text>
</comment>
<dbReference type="SUPFAM" id="SSF52540">
    <property type="entry name" value="P-loop containing nucleoside triphosphate hydrolases"/>
    <property type="match status" value="2"/>
</dbReference>
<evidence type="ECO:0000256" key="1">
    <source>
        <dbReference type="ARBA" id="ARBA00022737"/>
    </source>
</evidence>
<feature type="domain" description="ABC transporter" evidence="5">
    <location>
        <begin position="506"/>
        <end position="731"/>
    </location>
</feature>
<gene>
    <name evidence="6" type="ORF">Syun_019838</name>
</gene>
<feature type="region of interest" description="Disordered" evidence="4">
    <location>
        <begin position="464"/>
        <end position="483"/>
    </location>
</feature>
<keyword evidence="7" id="KW-1185">Reference proteome</keyword>
<keyword evidence="1" id="KW-0677">Repeat</keyword>
<dbReference type="PROSITE" id="PS50893">
    <property type="entry name" value="ABC_TRANSPORTER_2"/>
    <property type="match status" value="2"/>
</dbReference>
<evidence type="ECO:0000313" key="6">
    <source>
        <dbReference type="EMBL" id="KAK9122221.1"/>
    </source>
</evidence>
<protein>
    <recommendedName>
        <fullName evidence="5">ABC transporter domain-containing protein</fullName>
    </recommendedName>
</protein>
<dbReference type="PANTHER" id="PTHR19211">
    <property type="entry name" value="ATP-BINDING TRANSPORT PROTEIN-RELATED"/>
    <property type="match status" value="1"/>
</dbReference>
<dbReference type="GO" id="GO:0005524">
    <property type="term" value="F:ATP binding"/>
    <property type="evidence" value="ECO:0007669"/>
    <property type="project" value="UniProtKB-KW"/>
</dbReference>
<dbReference type="EMBL" id="JBBNAF010000008">
    <property type="protein sequence ID" value="KAK9122221.1"/>
    <property type="molecule type" value="Genomic_DNA"/>
</dbReference>
<evidence type="ECO:0000259" key="5">
    <source>
        <dbReference type="PROSITE" id="PS50893"/>
    </source>
</evidence>
<dbReference type="PANTHER" id="PTHR19211:SF14">
    <property type="entry name" value="ATP-BINDING CASSETTE SUB-FAMILY F MEMBER 1"/>
    <property type="match status" value="1"/>
</dbReference>
<sequence length="733" mass="81459">MGKKKAEETGPAVAAKAKPSKDAAKDGKKEKMSVSAFLASMDQKSEKPKKGSTSISTNKPKAKAAPKVSSYTDGIDLPPSDEEDYASGEDHENGVKDVAGKKSSRHADLKPLEISMSEKELKKREKKDLLAAHATELAKQEALKDDRDAFTVVIGSRASVLDGDDDADANVKDISVENFSVSARGKELLKNASVKISHGKRYGLIGPNGKGKSTLLKLLAWRKIPVPKNIDVLLVEQEVVGDDRSALEAVVSANEELMKVRQEVAALQNSSADGNENGNDDDDETAAGEKLAELYERLQLMGSDAAEAQASKILAGLGFTKDMQVRATRSFSGGWRMRISLARALFVQPTLLLLDEPTNHLDLRAVLWLEEYLCRWKKTLVVVSHDRDFLNSVCTEIIHLHDEKLHFYRGNFDDFESGYEQRRKEMNKKFEIYEKQVKAARRTGNRVQQEKVKDRAKFAAAKEASKHKAKGKVDEDEQPPEAPKRWRDYSVEFHFPEPTELNPPLLQLIDVSFSYPNREDFRLSDVDVGIDMGTRVAIVGPNGAGKSTLLNLLAGDLVPSTGEARKSQKLRIGRYSQHFVDLLTMEETPVHYLLRLHPDQEGMSKEEAVRAKLGKFGLPSHNHLTPIAKLSGGQKARVVFSSISMSKPHILLLDEPTNHLDMQSIDALAEALEEFTGGVVLVSHDSRLISRVCEDEEKSQIWVVENGTVRTYPGTFEEYKEELQREIKAEVDE</sequence>
<reference evidence="6 7" key="1">
    <citation type="submission" date="2024-01" db="EMBL/GenBank/DDBJ databases">
        <title>Genome assemblies of Stephania.</title>
        <authorList>
            <person name="Yang L."/>
        </authorList>
    </citation>
    <scope>NUCLEOTIDE SEQUENCE [LARGE SCALE GENOMIC DNA]</scope>
    <source>
        <strain evidence="6">YNDBR</strain>
        <tissue evidence="6">Leaf</tissue>
    </source>
</reference>
<keyword evidence="2" id="KW-0547">Nucleotide-binding</keyword>
<evidence type="ECO:0000313" key="7">
    <source>
        <dbReference type="Proteomes" id="UP001420932"/>
    </source>
</evidence>
<dbReference type="Gene3D" id="3.40.50.300">
    <property type="entry name" value="P-loop containing nucleotide triphosphate hydrolases"/>
    <property type="match status" value="2"/>
</dbReference>
<dbReference type="Pfam" id="PF00005">
    <property type="entry name" value="ABC_tran"/>
    <property type="match status" value="2"/>
</dbReference>
<feature type="compositionally biased region" description="Basic and acidic residues" evidence="4">
    <location>
        <begin position="19"/>
        <end position="32"/>
    </location>
</feature>
<organism evidence="6 7">
    <name type="scientific">Stephania yunnanensis</name>
    <dbReference type="NCBI Taxonomy" id="152371"/>
    <lineage>
        <taxon>Eukaryota</taxon>
        <taxon>Viridiplantae</taxon>
        <taxon>Streptophyta</taxon>
        <taxon>Embryophyta</taxon>
        <taxon>Tracheophyta</taxon>
        <taxon>Spermatophyta</taxon>
        <taxon>Magnoliopsida</taxon>
        <taxon>Ranunculales</taxon>
        <taxon>Menispermaceae</taxon>
        <taxon>Menispermoideae</taxon>
        <taxon>Cissampelideae</taxon>
        <taxon>Stephania</taxon>
    </lineage>
</organism>
<keyword evidence="3" id="KW-0067">ATP-binding</keyword>
<evidence type="ECO:0000256" key="2">
    <source>
        <dbReference type="ARBA" id="ARBA00022741"/>
    </source>
</evidence>
<dbReference type="InterPro" id="IPR050611">
    <property type="entry name" value="ABCF"/>
</dbReference>
<dbReference type="InterPro" id="IPR003439">
    <property type="entry name" value="ABC_transporter-like_ATP-bd"/>
</dbReference>
<accession>A0AAP0IX84</accession>
<dbReference type="InterPro" id="IPR017871">
    <property type="entry name" value="ABC_transporter-like_CS"/>
</dbReference>
<evidence type="ECO:0000256" key="4">
    <source>
        <dbReference type="SAM" id="MobiDB-lite"/>
    </source>
</evidence>
<proteinExistence type="predicted"/>
<dbReference type="FunFam" id="3.40.50.300:FF:000792">
    <property type="entry name" value="ABC transporter F family member 4"/>
    <property type="match status" value="1"/>
</dbReference>
<evidence type="ECO:0000256" key="3">
    <source>
        <dbReference type="ARBA" id="ARBA00022840"/>
    </source>
</evidence>
<dbReference type="SMART" id="SM00382">
    <property type="entry name" value="AAA"/>
    <property type="match status" value="2"/>
</dbReference>
<dbReference type="CDD" id="cd03221">
    <property type="entry name" value="ABCF_EF-3"/>
    <property type="match status" value="2"/>
</dbReference>
<feature type="domain" description="ABC transporter" evidence="5">
    <location>
        <begin position="174"/>
        <end position="434"/>
    </location>
</feature>
<name>A0AAP0IX84_9MAGN</name>
<dbReference type="Proteomes" id="UP001420932">
    <property type="component" value="Unassembled WGS sequence"/>
</dbReference>
<dbReference type="AlphaFoldDB" id="A0AAP0IX84"/>
<dbReference type="InterPro" id="IPR003593">
    <property type="entry name" value="AAA+_ATPase"/>
</dbReference>
<dbReference type="PROSITE" id="PS00211">
    <property type="entry name" value="ABC_TRANSPORTER_1"/>
    <property type="match status" value="2"/>
</dbReference>
<dbReference type="GO" id="GO:0016887">
    <property type="term" value="F:ATP hydrolysis activity"/>
    <property type="evidence" value="ECO:0007669"/>
    <property type="project" value="InterPro"/>
</dbReference>
<dbReference type="InterPro" id="IPR027417">
    <property type="entry name" value="P-loop_NTPase"/>
</dbReference>
<feature type="compositionally biased region" description="Basic and acidic residues" evidence="4">
    <location>
        <begin position="88"/>
        <end position="110"/>
    </location>
</feature>
<dbReference type="FunFam" id="3.40.50.300:FF:001124">
    <property type="entry name" value="ABC transporter F family member 4"/>
    <property type="match status" value="1"/>
</dbReference>
<feature type="region of interest" description="Disordered" evidence="4">
    <location>
        <begin position="1"/>
        <end position="110"/>
    </location>
</feature>